<gene>
    <name evidence="4" type="ORF">L8V01_10995</name>
</gene>
<comment type="caution">
    <text evidence="4">The sequence shown here is derived from an EMBL/GenBank/DDBJ whole genome shotgun (WGS) entry which is preliminary data.</text>
</comment>
<protein>
    <recommendedName>
        <fullName evidence="3">DUF8175 domain-containing protein</fullName>
    </recommendedName>
</protein>
<dbReference type="InterPro" id="IPR058488">
    <property type="entry name" value="DUF8175"/>
</dbReference>
<evidence type="ECO:0000256" key="1">
    <source>
        <dbReference type="SAM" id="MobiDB-lite"/>
    </source>
</evidence>
<feature type="region of interest" description="Disordered" evidence="1">
    <location>
        <begin position="34"/>
        <end position="110"/>
    </location>
</feature>
<dbReference type="RefSeq" id="WP_200287384.1">
    <property type="nucleotide sequence ID" value="NZ_JAKMUU010000010.1"/>
</dbReference>
<dbReference type="EMBL" id="JAKMUU010000010">
    <property type="protein sequence ID" value="MCZ9307995.1"/>
    <property type="molecule type" value="Genomic_DNA"/>
</dbReference>
<proteinExistence type="predicted"/>
<evidence type="ECO:0000313" key="5">
    <source>
        <dbReference type="Proteomes" id="UP001146430"/>
    </source>
</evidence>
<dbReference type="Proteomes" id="UP001146430">
    <property type="component" value="Unassembled WGS sequence"/>
</dbReference>
<organism evidence="4 5">
    <name type="scientific">Corynebacterium curieae</name>
    <dbReference type="NCBI Taxonomy" id="2913500"/>
    <lineage>
        <taxon>Bacteria</taxon>
        <taxon>Bacillati</taxon>
        <taxon>Actinomycetota</taxon>
        <taxon>Actinomycetes</taxon>
        <taxon>Mycobacteriales</taxon>
        <taxon>Corynebacteriaceae</taxon>
        <taxon>Corynebacterium</taxon>
    </lineage>
</organism>
<name>A0A9X3MC40_9CORY</name>
<reference evidence="4" key="1">
    <citation type="submission" date="2022-02" db="EMBL/GenBank/DDBJ databases">
        <title>Corynebacterium sp. from urogenital microbiome.</title>
        <authorList>
            <person name="Cappelli E.A."/>
            <person name="Ribeiro T.G."/>
            <person name="Peixe L."/>
        </authorList>
    </citation>
    <scope>NUCLEOTIDE SEQUENCE</scope>
    <source>
        <strain evidence="4">C8Ua_181</strain>
    </source>
</reference>
<feature type="domain" description="DUF8175" evidence="3">
    <location>
        <begin position="103"/>
        <end position="275"/>
    </location>
</feature>
<evidence type="ECO:0000256" key="2">
    <source>
        <dbReference type="SAM" id="Phobius"/>
    </source>
</evidence>
<keyword evidence="2" id="KW-0472">Membrane</keyword>
<sequence>METKNSRKIWAIVIAIVVLVIAIVAAFFIGKGMDSQDGDRENSQEVAESDEGSNKDEPANADASDDSSKWAEDSSDVFGRSLRTPKNGSGQPMGKIKKVDNFQCESEEEPSKLTIERVHSAETLWSENQGPGHVTDEGVPSQYAHTPEGAVLSAWNSNALVQMGGHDVALRTLKQQFTGGHAKEAVETLESNASAGSSASVSAAAPEAFRITSCSQERVIGDVAVPMPTDAKGNPDNKTWMVIRVSAKWEDGDWKAELDEVKQSVEDEIGNLDGWEQWKF</sequence>
<keyword evidence="2" id="KW-0812">Transmembrane</keyword>
<evidence type="ECO:0000313" key="4">
    <source>
        <dbReference type="EMBL" id="MCZ9307995.1"/>
    </source>
</evidence>
<feature type="transmembrane region" description="Helical" evidence="2">
    <location>
        <begin position="9"/>
        <end position="30"/>
    </location>
</feature>
<accession>A0A9X3MC40</accession>
<keyword evidence="2" id="KW-1133">Transmembrane helix</keyword>
<dbReference type="Pfam" id="PF26526">
    <property type="entry name" value="DUF8175"/>
    <property type="match status" value="1"/>
</dbReference>
<dbReference type="GeneID" id="81704893"/>
<evidence type="ECO:0000259" key="3">
    <source>
        <dbReference type="Pfam" id="PF26526"/>
    </source>
</evidence>
<dbReference type="AlphaFoldDB" id="A0A9X3MC40"/>